<dbReference type="RefSeq" id="WP_123047891.1">
    <property type="nucleotide sequence ID" value="NZ_PTJO01000004.1"/>
</dbReference>
<evidence type="ECO:0000313" key="2">
    <source>
        <dbReference type="Proteomes" id="UP000266975"/>
    </source>
</evidence>
<gene>
    <name evidence="1" type="ORF">C5L39_05450</name>
</gene>
<accession>A0A3M8K8B3</accession>
<proteinExistence type="predicted"/>
<organism evidence="1 2">
    <name type="scientific">Corynebacterium alimapuense</name>
    <dbReference type="NCBI Taxonomy" id="1576874"/>
    <lineage>
        <taxon>Bacteria</taxon>
        <taxon>Bacillati</taxon>
        <taxon>Actinomycetota</taxon>
        <taxon>Actinomycetes</taxon>
        <taxon>Mycobacteriales</taxon>
        <taxon>Corynebacteriaceae</taxon>
        <taxon>Corynebacterium</taxon>
    </lineage>
</organism>
<comment type="caution">
    <text evidence="1">The sequence shown here is derived from an EMBL/GenBank/DDBJ whole genome shotgun (WGS) entry which is preliminary data.</text>
</comment>
<keyword evidence="2" id="KW-1185">Reference proteome</keyword>
<dbReference type="AlphaFoldDB" id="A0A3M8K8B3"/>
<dbReference type="Proteomes" id="UP000266975">
    <property type="component" value="Unassembled WGS sequence"/>
</dbReference>
<sequence length="108" mass="10178">MGSATEVMDSVGVGSSATVVLVKVGPGAGTSVVVEAGVLDSSAGDVVGFVEVDVGAVVSVGSGVVSEVTVSEVEVSEVEVSVMMVSGGSGVAEGAVVIETMFGGTVGG</sequence>
<name>A0A3M8K8B3_9CORY</name>
<evidence type="ECO:0000313" key="1">
    <source>
        <dbReference type="EMBL" id="RNE48754.1"/>
    </source>
</evidence>
<reference evidence="1 2" key="1">
    <citation type="submission" date="2018-02" db="EMBL/GenBank/DDBJ databases">
        <title>Corynebacterium alimpuense sp. nov., a marine obligate actinomycete isolated from sediments of Valparaiso bay, Chile.</title>
        <authorList>
            <person name="Claverias F."/>
            <person name="Gonzales-Siles L."/>
            <person name="Salva-Serra F."/>
            <person name="Inganaes E."/>
            <person name="Molin K."/>
            <person name="Cumsille A."/>
            <person name="Undabarrena A."/>
            <person name="Couve E."/>
            <person name="Moore E.R.B."/>
            <person name="Gomila M."/>
            <person name="Camara B."/>
        </authorList>
    </citation>
    <scope>NUCLEOTIDE SEQUENCE [LARGE SCALE GENOMIC DNA]</scope>
    <source>
        <strain evidence="1 2">CCUG 69366</strain>
    </source>
</reference>
<protein>
    <submittedName>
        <fullName evidence="1">Uncharacterized protein</fullName>
    </submittedName>
</protein>
<dbReference type="EMBL" id="PTJO01000004">
    <property type="protein sequence ID" value="RNE48754.1"/>
    <property type="molecule type" value="Genomic_DNA"/>
</dbReference>